<reference evidence="5" key="1">
    <citation type="journal article" date="2017" name="Nature">
        <title>The genome of Chenopodium quinoa.</title>
        <authorList>
            <person name="Jarvis D.E."/>
            <person name="Ho Y.S."/>
            <person name="Lightfoot D.J."/>
            <person name="Schmoeckel S.M."/>
            <person name="Li B."/>
            <person name="Borm T.J.A."/>
            <person name="Ohyanagi H."/>
            <person name="Mineta K."/>
            <person name="Michell C.T."/>
            <person name="Saber N."/>
            <person name="Kharbatia N.M."/>
            <person name="Rupper R.R."/>
            <person name="Sharp A.R."/>
            <person name="Dally N."/>
            <person name="Boughton B.A."/>
            <person name="Woo Y.H."/>
            <person name="Gao G."/>
            <person name="Schijlen E.G.W.M."/>
            <person name="Guo X."/>
            <person name="Momin A.A."/>
            <person name="Negrao S."/>
            <person name="Al-Babili S."/>
            <person name="Gehring C."/>
            <person name="Roessner U."/>
            <person name="Jung C."/>
            <person name="Murphy K."/>
            <person name="Arold S.T."/>
            <person name="Gojobori T."/>
            <person name="van der Linden C.G."/>
            <person name="van Loo E.N."/>
            <person name="Jellen E.N."/>
            <person name="Maughan P.J."/>
            <person name="Tester M."/>
        </authorList>
    </citation>
    <scope>NUCLEOTIDE SEQUENCE [LARGE SCALE GENOMIC DNA]</scope>
    <source>
        <strain evidence="5">cv. PI 614886</strain>
    </source>
</reference>
<keyword evidence="2" id="KW-0805">Transcription regulation</keyword>
<dbReference type="CDD" id="cd22907">
    <property type="entry name" value="HFD_NFYB"/>
    <property type="match status" value="1"/>
</dbReference>
<dbReference type="Gene3D" id="1.10.20.10">
    <property type="entry name" value="Histone, subunit A"/>
    <property type="match status" value="1"/>
</dbReference>
<keyword evidence="6" id="KW-1185">Reference proteome</keyword>
<dbReference type="RefSeq" id="XP_021716876.1">
    <property type="nucleotide sequence ID" value="XM_021861184.1"/>
</dbReference>
<gene>
    <name evidence="5" type="primary">LOC110684748</name>
</gene>
<evidence type="ECO:0000256" key="2">
    <source>
        <dbReference type="ARBA" id="ARBA00023015"/>
    </source>
</evidence>
<dbReference type="GO" id="GO:0000978">
    <property type="term" value="F:RNA polymerase II cis-regulatory region sequence-specific DNA binding"/>
    <property type="evidence" value="ECO:0007669"/>
    <property type="project" value="TreeGrafter"/>
</dbReference>
<dbReference type="Proteomes" id="UP000596660">
    <property type="component" value="Unplaced"/>
</dbReference>
<keyword evidence="3" id="KW-0804">Transcription</keyword>
<dbReference type="InterPro" id="IPR009072">
    <property type="entry name" value="Histone-fold"/>
</dbReference>
<dbReference type="Pfam" id="PF00808">
    <property type="entry name" value="CBFD_NFYB_HMF"/>
    <property type="match status" value="1"/>
</dbReference>
<dbReference type="KEGG" id="cqi:110684748"/>
<dbReference type="EnsemblPlants" id="AUR62034735-RA">
    <property type="protein sequence ID" value="AUR62034735-RA:cds"/>
    <property type="gene ID" value="AUR62034735"/>
</dbReference>
<evidence type="ECO:0000313" key="6">
    <source>
        <dbReference type="Proteomes" id="UP000596660"/>
    </source>
</evidence>
<dbReference type="PANTHER" id="PTHR11064">
    <property type="entry name" value="CCAAT-BINDING TRANSCRIPTION FACTOR-RELATED"/>
    <property type="match status" value="1"/>
</dbReference>
<evidence type="ECO:0000256" key="3">
    <source>
        <dbReference type="ARBA" id="ARBA00023163"/>
    </source>
</evidence>
<dbReference type="InterPro" id="IPR027113">
    <property type="entry name" value="Transc_fact_NFYB/HAP3"/>
</dbReference>
<dbReference type="GO" id="GO:0046982">
    <property type="term" value="F:protein heterodimerization activity"/>
    <property type="evidence" value="ECO:0007669"/>
    <property type="project" value="InterPro"/>
</dbReference>
<dbReference type="GO" id="GO:0016602">
    <property type="term" value="C:CCAAT-binding factor complex"/>
    <property type="evidence" value="ECO:0007669"/>
    <property type="project" value="InterPro"/>
</dbReference>
<evidence type="ECO:0000259" key="4">
    <source>
        <dbReference type="Pfam" id="PF00808"/>
    </source>
</evidence>
<dbReference type="Gramene" id="AUR62034735-RA">
    <property type="protein sequence ID" value="AUR62034735-RA:cds"/>
    <property type="gene ID" value="AUR62034735"/>
</dbReference>
<accession>A0A803MT34</accession>
<name>A0A803MT34_CHEQI</name>
<comment type="similarity">
    <text evidence="1">Belongs to the NFYB/HAP3 subunit family.</text>
</comment>
<dbReference type="SUPFAM" id="SSF47113">
    <property type="entry name" value="Histone-fold"/>
    <property type="match status" value="1"/>
</dbReference>
<sequence>MRTNYALLHPPTPPKVANHREQNHYIPIANVIRMMRQALPSTAKIFDEATETIQLCITKFIISILNEANDTCKVDYRKVITIDALIEAMSKLGLRHHVEPLSTFIHRYCEAEGKDNIRAQQMILYRPSPKGPTAVVSSLVVKSYNYYPHKGVRVVDDIGGGHGEYVNRGYGGIGDYVGHGYGGAINDNTMMNYNGGSSSSSNNGVVNMLTTDMVVQLICFL</sequence>
<protein>
    <recommendedName>
        <fullName evidence="4">Transcription factor CBF/NF-Y/archaeal histone domain-containing protein</fullName>
    </recommendedName>
</protein>
<evidence type="ECO:0000256" key="1">
    <source>
        <dbReference type="ARBA" id="ARBA00009053"/>
    </source>
</evidence>
<proteinExistence type="inferred from homology"/>
<dbReference type="InterPro" id="IPR003958">
    <property type="entry name" value="CBFA_NFYB_domain"/>
</dbReference>
<reference evidence="5" key="2">
    <citation type="submission" date="2021-03" db="UniProtKB">
        <authorList>
            <consortium name="EnsemblPlants"/>
        </authorList>
    </citation>
    <scope>IDENTIFICATION</scope>
</reference>
<dbReference type="GO" id="GO:0001228">
    <property type="term" value="F:DNA-binding transcription activator activity, RNA polymerase II-specific"/>
    <property type="evidence" value="ECO:0007669"/>
    <property type="project" value="InterPro"/>
</dbReference>
<evidence type="ECO:0000313" key="5">
    <source>
        <dbReference type="EnsemblPlants" id="AUR62034735-RA:cds"/>
    </source>
</evidence>
<dbReference type="GeneID" id="110684748"/>
<dbReference type="PANTHER" id="PTHR11064:SF196">
    <property type="entry name" value="NUCLEAR TRANSCRIPTION FACTOR Y SUBUNIT B-6"/>
    <property type="match status" value="1"/>
</dbReference>
<feature type="domain" description="Transcription factor CBF/NF-Y/archaeal histone" evidence="4">
    <location>
        <begin position="26"/>
        <end position="89"/>
    </location>
</feature>
<organism evidence="5 6">
    <name type="scientific">Chenopodium quinoa</name>
    <name type="common">Quinoa</name>
    <dbReference type="NCBI Taxonomy" id="63459"/>
    <lineage>
        <taxon>Eukaryota</taxon>
        <taxon>Viridiplantae</taxon>
        <taxon>Streptophyta</taxon>
        <taxon>Embryophyta</taxon>
        <taxon>Tracheophyta</taxon>
        <taxon>Spermatophyta</taxon>
        <taxon>Magnoliopsida</taxon>
        <taxon>eudicotyledons</taxon>
        <taxon>Gunneridae</taxon>
        <taxon>Pentapetalae</taxon>
        <taxon>Caryophyllales</taxon>
        <taxon>Chenopodiaceae</taxon>
        <taxon>Chenopodioideae</taxon>
        <taxon>Atripliceae</taxon>
        <taxon>Chenopodium</taxon>
    </lineage>
</organism>
<dbReference type="AlphaFoldDB" id="A0A803MT34"/>